<dbReference type="GO" id="GO:0016491">
    <property type="term" value="F:oxidoreductase activity"/>
    <property type="evidence" value="ECO:0007669"/>
    <property type="project" value="InterPro"/>
</dbReference>
<dbReference type="AlphaFoldDB" id="A0A6S6S810"/>
<dbReference type="PROSITE" id="PS51352">
    <property type="entry name" value="THIOREDOXIN_2"/>
    <property type="match status" value="1"/>
</dbReference>
<gene>
    <name evidence="3" type="ORF">HELGO_WM29876</name>
</gene>
<feature type="signal peptide" evidence="1">
    <location>
        <begin position="1"/>
        <end position="18"/>
    </location>
</feature>
<feature type="domain" description="Thioredoxin" evidence="2">
    <location>
        <begin position="15"/>
        <end position="177"/>
    </location>
</feature>
<dbReference type="Pfam" id="PF08534">
    <property type="entry name" value="Redoxin"/>
    <property type="match status" value="1"/>
</dbReference>
<dbReference type="Gene3D" id="3.40.30.10">
    <property type="entry name" value="Glutaredoxin"/>
    <property type="match status" value="1"/>
</dbReference>
<dbReference type="SUPFAM" id="SSF52833">
    <property type="entry name" value="Thioredoxin-like"/>
    <property type="match status" value="1"/>
</dbReference>
<feature type="chain" id="PRO_5027814129" evidence="1">
    <location>
        <begin position="19"/>
        <end position="177"/>
    </location>
</feature>
<evidence type="ECO:0000256" key="1">
    <source>
        <dbReference type="SAM" id="SignalP"/>
    </source>
</evidence>
<dbReference type="PANTHER" id="PTHR42852:SF17">
    <property type="entry name" value="THIOREDOXIN-LIKE PROTEIN HI_1115"/>
    <property type="match status" value="1"/>
</dbReference>
<sequence length="177" mass="20142">MKKLLLTLIFTFTTLLYATETPSFTLTTIDDKNITVSQLQISKTESGLDFHEFRGKAVLLSLFGYRCPPCIKEIPEFIKLTNKHKNTNDLEIITIESQQYPTDKLKDFVAKHEMNYNVIAGIEHNDFIDYIATMAGYGRGIPLPLLVAINKDGEVEQVRAGLIREDELEMLIDDLND</sequence>
<evidence type="ECO:0000313" key="3">
    <source>
        <dbReference type="EMBL" id="CAA6799120.1"/>
    </source>
</evidence>
<dbReference type="PANTHER" id="PTHR42852">
    <property type="entry name" value="THIOL:DISULFIDE INTERCHANGE PROTEIN DSBE"/>
    <property type="match status" value="1"/>
</dbReference>
<proteinExistence type="predicted"/>
<organism evidence="3">
    <name type="scientific">uncultured Sulfurovum sp</name>
    <dbReference type="NCBI Taxonomy" id="269237"/>
    <lineage>
        <taxon>Bacteria</taxon>
        <taxon>Pseudomonadati</taxon>
        <taxon>Campylobacterota</taxon>
        <taxon>Epsilonproteobacteria</taxon>
        <taxon>Campylobacterales</taxon>
        <taxon>Sulfurovaceae</taxon>
        <taxon>Sulfurovum</taxon>
        <taxon>environmental samples</taxon>
    </lineage>
</organism>
<dbReference type="EMBL" id="CACVAP010000013">
    <property type="protein sequence ID" value="CAA6799120.1"/>
    <property type="molecule type" value="Genomic_DNA"/>
</dbReference>
<dbReference type="InterPro" id="IPR050553">
    <property type="entry name" value="Thioredoxin_ResA/DsbE_sf"/>
</dbReference>
<evidence type="ECO:0000259" key="2">
    <source>
        <dbReference type="PROSITE" id="PS51352"/>
    </source>
</evidence>
<protein>
    <submittedName>
        <fullName evidence="3">Lipoprotein thiredoxin</fullName>
    </submittedName>
</protein>
<dbReference type="InterPro" id="IPR013766">
    <property type="entry name" value="Thioredoxin_domain"/>
</dbReference>
<dbReference type="InterPro" id="IPR036249">
    <property type="entry name" value="Thioredoxin-like_sf"/>
</dbReference>
<keyword evidence="1" id="KW-0732">Signal</keyword>
<keyword evidence="3" id="KW-0449">Lipoprotein</keyword>
<dbReference type="InterPro" id="IPR013740">
    <property type="entry name" value="Redoxin"/>
</dbReference>
<name>A0A6S6S810_9BACT</name>
<reference evidence="3" key="1">
    <citation type="submission" date="2020-01" db="EMBL/GenBank/DDBJ databases">
        <authorList>
            <person name="Meier V. D."/>
            <person name="Meier V D."/>
        </authorList>
    </citation>
    <scope>NUCLEOTIDE SEQUENCE</scope>
    <source>
        <strain evidence="3">HLG_WM_MAG_06</strain>
    </source>
</reference>
<dbReference type="CDD" id="cd02966">
    <property type="entry name" value="TlpA_like_family"/>
    <property type="match status" value="1"/>
</dbReference>
<accession>A0A6S6S810</accession>